<protein>
    <recommendedName>
        <fullName evidence="4">NADH:ubiquinone oxidoreductase</fullName>
    </recommendedName>
</protein>
<feature type="chain" id="PRO_5046108083" description="NADH:ubiquinone oxidoreductase" evidence="1">
    <location>
        <begin position="19"/>
        <end position="93"/>
    </location>
</feature>
<comment type="caution">
    <text evidence="2">The sequence shown here is derived from an EMBL/GenBank/DDBJ whole genome shotgun (WGS) entry which is preliminary data.</text>
</comment>
<accession>A0ABQ4TLN8</accession>
<reference evidence="2" key="2">
    <citation type="submission" date="2021-08" db="EMBL/GenBank/DDBJ databases">
        <authorList>
            <person name="Tani A."/>
            <person name="Ola A."/>
            <person name="Ogura Y."/>
            <person name="Katsura K."/>
            <person name="Hayashi T."/>
        </authorList>
    </citation>
    <scope>NUCLEOTIDE SEQUENCE</scope>
    <source>
        <strain evidence="2">DSM 23674</strain>
    </source>
</reference>
<feature type="signal peptide" evidence="1">
    <location>
        <begin position="1"/>
        <end position="18"/>
    </location>
</feature>
<dbReference type="RefSeq" id="WP_238231380.1">
    <property type="nucleotide sequence ID" value="NZ_BPRA01000006.1"/>
</dbReference>
<dbReference type="PROSITE" id="PS51257">
    <property type="entry name" value="PROKAR_LIPOPROTEIN"/>
    <property type="match status" value="1"/>
</dbReference>
<evidence type="ECO:0000313" key="3">
    <source>
        <dbReference type="Proteomes" id="UP001055101"/>
    </source>
</evidence>
<dbReference type="EMBL" id="BPRA01000006">
    <property type="protein sequence ID" value="GJE54997.1"/>
    <property type="molecule type" value="Genomic_DNA"/>
</dbReference>
<keyword evidence="1" id="KW-0732">Signal</keyword>
<sequence length="93" mass="9835">MRLPLIACLVLACTGAAAETAPAQPAVIACDNLVTLRRLMVQQPEGDTIPAEFGGCRAIPAEGVGEVEKRAMIGDAPYECRSLKDGPCLWVRP</sequence>
<name>A0ABQ4TLN8_9HYPH</name>
<evidence type="ECO:0008006" key="4">
    <source>
        <dbReference type="Google" id="ProtNLM"/>
    </source>
</evidence>
<organism evidence="2 3">
    <name type="scientific">Methylobacterium thuringiense</name>
    <dbReference type="NCBI Taxonomy" id="1003091"/>
    <lineage>
        <taxon>Bacteria</taxon>
        <taxon>Pseudomonadati</taxon>
        <taxon>Pseudomonadota</taxon>
        <taxon>Alphaproteobacteria</taxon>
        <taxon>Hyphomicrobiales</taxon>
        <taxon>Methylobacteriaceae</taxon>
        <taxon>Methylobacterium</taxon>
    </lineage>
</organism>
<evidence type="ECO:0000313" key="2">
    <source>
        <dbReference type="EMBL" id="GJE54997.1"/>
    </source>
</evidence>
<dbReference type="Proteomes" id="UP001055101">
    <property type="component" value="Unassembled WGS sequence"/>
</dbReference>
<proteinExistence type="predicted"/>
<reference evidence="2" key="1">
    <citation type="journal article" date="2021" name="Front. Microbiol.">
        <title>Comprehensive Comparative Genomics and Phenotyping of Methylobacterium Species.</title>
        <authorList>
            <person name="Alessa O."/>
            <person name="Ogura Y."/>
            <person name="Fujitani Y."/>
            <person name="Takami H."/>
            <person name="Hayashi T."/>
            <person name="Sahin N."/>
            <person name="Tani A."/>
        </authorList>
    </citation>
    <scope>NUCLEOTIDE SEQUENCE</scope>
    <source>
        <strain evidence="2">DSM 23674</strain>
    </source>
</reference>
<keyword evidence="3" id="KW-1185">Reference proteome</keyword>
<gene>
    <name evidence="2" type="ORF">EKPJFOCH_1483</name>
</gene>
<evidence type="ECO:0000256" key="1">
    <source>
        <dbReference type="SAM" id="SignalP"/>
    </source>
</evidence>